<dbReference type="NCBIfam" id="NF001183">
    <property type="entry name" value="PRK00155.1-3"/>
    <property type="match status" value="1"/>
</dbReference>
<evidence type="ECO:0000256" key="3">
    <source>
        <dbReference type="ARBA" id="ARBA00022944"/>
    </source>
</evidence>
<keyword evidence="4" id="KW-0961">Cell wall biogenesis/degradation</keyword>
<dbReference type="GO" id="GO:0047349">
    <property type="term" value="F:D-ribitol-5-phosphate cytidylyltransferase activity"/>
    <property type="evidence" value="ECO:0007669"/>
    <property type="project" value="UniProtKB-UniRule"/>
</dbReference>
<evidence type="ECO:0000313" key="6">
    <source>
        <dbReference type="Proteomes" id="UP000234865"/>
    </source>
</evidence>
<dbReference type="InterPro" id="IPR029044">
    <property type="entry name" value="Nucleotide-diphossugar_trans"/>
</dbReference>
<dbReference type="FunFam" id="3.90.550.10:FF:000003">
    <property type="entry name" value="2-C-methyl-D-erythritol 4-phosphate cytidylyltransferase"/>
    <property type="match status" value="1"/>
</dbReference>
<dbReference type="Pfam" id="PF01128">
    <property type="entry name" value="IspD"/>
    <property type="match status" value="1"/>
</dbReference>
<keyword evidence="1 4" id="KW-0808">Transferase</keyword>
<evidence type="ECO:0000256" key="2">
    <source>
        <dbReference type="ARBA" id="ARBA00022695"/>
    </source>
</evidence>
<feature type="site" description="Transition state stabilizer" evidence="4">
    <location>
        <position position="22"/>
    </location>
</feature>
<feature type="site" description="Transition state stabilizer" evidence="4">
    <location>
        <position position="14"/>
    </location>
</feature>
<evidence type="ECO:0000256" key="1">
    <source>
        <dbReference type="ARBA" id="ARBA00022679"/>
    </source>
</evidence>
<gene>
    <name evidence="4" type="primary">tarI</name>
    <name evidence="5" type="synonym">ispD1</name>
    <name evidence="5" type="ORF">CYU10_001988</name>
</gene>
<dbReference type="Gene3D" id="3.90.550.10">
    <property type="entry name" value="Spore Coat Polysaccharide Biosynthesis Protein SpsA, Chain A"/>
    <property type="match status" value="1"/>
</dbReference>
<proteinExistence type="inferred from homology"/>
<dbReference type="RefSeq" id="WP_095586847.1">
    <property type="nucleotide sequence ID" value="NZ_PKRZ01000001.1"/>
</dbReference>
<sequence>MIYAQIMAGGIGKRMGNVPLPKQFLMLGTKPIIIHTIEKFTLHEEFELIIVSVPTDWIPYTEEILNKYCIDDPRIRIISGGVERNDTLDNALKYIDQYSKINESDLLVTHDAVRPFVTRRIIEDNISALKYFDAVDSVIPAFDTIVEGKDREISAIPIRSLMYQGHTPQSFKISSLKESLSKLSVADRQELSDSAKIMLLDGKKVKMIDSEISNIKITTPYDLMIANAILENVH</sequence>
<dbReference type="Proteomes" id="UP000234865">
    <property type="component" value="Unassembled WGS sequence"/>
</dbReference>
<protein>
    <recommendedName>
        <fullName evidence="4">Ribitol-5-phosphate cytidylyltransferase</fullName>
        <ecNumber evidence="4">2.7.7.40</ecNumber>
    </recommendedName>
</protein>
<comment type="caution">
    <text evidence="4">Lacks conserved residue(s) required for the propagation of feature annotation.</text>
</comment>
<evidence type="ECO:0000313" key="5">
    <source>
        <dbReference type="EMBL" id="PLW60930.1"/>
    </source>
</evidence>
<dbReference type="GO" id="GO:1902012">
    <property type="term" value="P:poly(ribitol phosphate) teichoic acid biosynthetic process"/>
    <property type="evidence" value="ECO:0007669"/>
    <property type="project" value="UniProtKB-UniRule"/>
</dbReference>
<name>A0A2N5WFA9_LACLL</name>
<dbReference type="PANTHER" id="PTHR32125:SF8">
    <property type="entry name" value="RIBITOL-5-PHOSPHATE CYTIDYLYLTRANSFERASE"/>
    <property type="match status" value="1"/>
</dbReference>
<organism evidence="5 6">
    <name type="scientific">Lactococcus lactis subsp. lactis</name>
    <name type="common">Streptococcus lactis</name>
    <dbReference type="NCBI Taxonomy" id="1360"/>
    <lineage>
        <taxon>Bacteria</taxon>
        <taxon>Bacillati</taxon>
        <taxon>Bacillota</taxon>
        <taxon>Bacilli</taxon>
        <taxon>Lactobacillales</taxon>
        <taxon>Streptococcaceae</taxon>
        <taxon>Lactococcus</taxon>
    </lineage>
</organism>
<dbReference type="PANTHER" id="PTHR32125">
    <property type="entry name" value="2-C-METHYL-D-ERYTHRITOL 4-PHOSPHATE CYTIDYLYLTRANSFERASE, CHLOROPLASTIC"/>
    <property type="match status" value="1"/>
</dbReference>
<dbReference type="SUPFAM" id="SSF53448">
    <property type="entry name" value="Nucleotide-diphospho-sugar transferases"/>
    <property type="match status" value="1"/>
</dbReference>
<accession>A0A2N5WFA9</accession>
<feature type="site" description="Positions ribitol 5-phosphate for the nucleophilic attack" evidence="4">
    <location>
        <position position="159"/>
    </location>
</feature>
<dbReference type="CDD" id="cd02516">
    <property type="entry name" value="CDP-ME_synthetase"/>
    <property type="match status" value="1"/>
</dbReference>
<keyword evidence="3 4" id="KW-0777">Teichoic acid biosynthesis</keyword>
<comment type="similarity">
    <text evidence="4">Belongs to the IspD/TarI cytidylyltransferase family. TarI subfamily.</text>
</comment>
<dbReference type="HAMAP" id="MF_02068">
    <property type="entry name" value="TarI"/>
    <property type="match status" value="1"/>
</dbReference>
<dbReference type="InterPro" id="IPR034709">
    <property type="entry name" value="TarI"/>
</dbReference>
<dbReference type="InterPro" id="IPR034683">
    <property type="entry name" value="IspD/TarI"/>
</dbReference>
<comment type="caution">
    <text evidence="5">The sequence shown here is derived from an EMBL/GenBank/DDBJ whole genome shotgun (WGS) entry which is preliminary data.</text>
</comment>
<evidence type="ECO:0000256" key="4">
    <source>
        <dbReference type="HAMAP-Rule" id="MF_02068"/>
    </source>
</evidence>
<comment type="catalytic activity">
    <reaction evidence="4">
        <text>D-ribitol 5-phosphate + CTP + H(+) = CDP-L-ribitol + diphosphate</text>
        <dbReference type="Rhea" id="RHEA:12456"/>
        <dbReference type="ChEBI" id="CHEBI:15378"/>
        <dbReference type="ChEBI" id="CHEBI:33019"/>
        <dbReference type="ChEBI" id="CHEBI:37563"/>
        <dbReference type="ChEBI" id="CHEBI:57608"/>
        <dbReference type="ChEBI" id="CHEBI:57695"/>
        <dbReference type="EC" id="2.7.7.40"/>
    </reaction>
</comment>
<feature type="binding site" evidence="4">
    <location>
        <begin position="81"/>
        <end position="87"/>
    </location>
    <ligand>
        <name>CTP</name>
        <dbReference type="ChEBI" id="CHEBI:37563"/>
    </ligand>
</feature>
<dbReference type="GO" id="GO:0071555">
    <property type="term" value="P:cell wall organization"/>
    <property type="evidence" value="ECO:0007669"/>
    <property type="project" value="UniProtKB-KW"/>
</dbReference>
<dbReference type="InterPro" id="IPR050088">
    <property type="entry name" value="IspD/TarI_cytidylyltransf_bact"/>
</dbReference>
<keyword evidence="2 4" id="KW-0548">Nucleotidyltransferase</keyword>
<feature type="site" description="Positions ribitol 5-phosphate for the nucleophilic attack" evidence="4">
    <location>
        <position position="216"/>
    </location>
</feature>
<dbReference type="GO" id="GO:0050518">
    <property type="term" value="F:2-C-methyl-D-erythritol 4-phosphate cytidylyltransferase activity"/>
    <property type="evidence" value="ECO:0007669"/>
    <property type="project" value="TreeGrafter"/>
</dbReference>
<reference evidence="6" key="1">
    <citation type="submission" date="2016-08" db="EMBL/GenBank/DDBJ databases">
        <title>Comparative genomics of Lactococcus lactis strain WFLU12 isolated from the gastrointestinal tract of wild olive flounder (Paralichythys olivaceus).</title>
        <authorList>
            <person name="Nguyen T.L."/>
            <person name="Kim D.-H."/>
        </authorList>
    </citation>
    <scope>NUCLEOTIDE SEQUENCE [LARGE SCALE GENOMIC DNA]</scope>
    <source>
        <strain evidence="6">WFLU12</strain>
    </source>
</reference>
<dbReference type="EC" id="2.7.7.40" evidence="4"/>
<dbReference type="AlphaFoldDB" id="A0A2N5WFA9"/>
<dbReference type="EMBL" id="PKRZ01000001">
    <property type="protein sequence ID" value="PLW60930.1"/>
    <property type="molecule type" value="Genomic_DNA"/>
</dbReference>
<comment type="function">
    <text evidence="4">Catalyzes the transfer of the cytidylyl group of CTP to D-ribitol 5-phosphate.</text>
</comment>
<comment type="pathway">
    <text evidence="4">Cell wall biogenesis; poly(ribitol phosphate) teichoic acid biosynthesis.</text>
</comment>
<dbReference type="UniPathway" id="UPA00790"/>